<evidence type="ECO:0000313" key="8">
    <source>
        <dbReference type="Proteomes" id="UP001142592"/>
    </source>
</evidence>
<dbReference type="InterPro" id="IPR044550">
    <property type="entry name" value="WzxE"/>
</dbReference>
<evidence type="ECO:0000256" key="2">
    <source>
        <dbReference type="ARBA" id="ARBA00022475"/>
    </source>
</evidence>
<proteinExistence type="predicted"/>
<dbReference type="RefSeq" id="WP_010602302.1">
    <property type="nucleotide sequence ID" value="NZ_JAPJUH010000002.1"/>
</dbReference>
<name>A0A9X3DBG8_9SPHI</name>
<feature type="transmembrane region" description="Helical" evidence="6">
    <location>
        <begin position="121"/>
        <end position="139"/>
    </location>
</feature>
<evidence type="ECO:0000256" key="1">
    <source>
        <dbReference type="ARBA" id="ARBA00004651"/>
    </source>
</evidence>
<evidence type="ECO:0000256" key="6">
    <source>
        <dbReference type="SAM" id="Phobius"/>
    </source>
</evidence>
<feature type="transmembrane region" description="Helical" evidence="6">
    <location>
        <begin position="299"/>
        <end position="322"/>
    </location>
</feature>
<keyword evidence="8" id="KW-1185">Reference proteome</keyword>
<feature type="transmembrane region" description="Helical" evidence="6">
    <location>
        <begin position="37"/>
        <end position="58"/>
    </location>
</feature>
<protein>
    <submittedName>
        <fullName evidence="7">O-antigen translocase</fullName>
    </submittedName>
</protein>
<evidence type="ECO:0000313" key="7">
    <source>
        <dbReference type="EMBL" id="MCX3264080.1"/>
    </source>
</evidence>
<feature type="transmembrane region" description="Helical" evidence="6">
    <location>
        <begin position="12"/>
        <end position="31"/>
    </location>
</feature>
<dbReference type="InterPro" id="IPR050833">
    <property type="entry name" value="Poly_Biosynth_Transport"/>
</dbReference>
<evidence type="ECO:0000256" key="4">
    <source>
        <dbReference type="ARBA" id="ARBA00022989"/>
    </source>
</evidence>
<feature type="transmembrane region" description="Helical" evidence="6">
    <location>
        <begin position="334"/>
        <end position="355"/>
    </location>
</feature>
<dbReference type="CDD" id="cd13125">
    <property type="entry name" value="MATE_like_10"/>
    <property type="match status" value="1"/>
</dbReference>
<comment type="caution">
    <text evidence="7">The sequence shown here is derived from an EMBL/GenBank/DDBJ whole genome shotgun (WGS) entry which is preliminary data.</text>
</comment>
<sequence>MKLVKTTIFSGIITLIKISSGFIAGKAVAIFTGPAGVALIGAFSNFITIFLTFANGAINNGVVKYTADYVQEDHESRKLFSTALRISVICSGVIGCLLILFPGFFSETILRIQEYKGPVRVLGGSIVLYSLNSLFIAILNGKGEIKTYTIVNTIGSVISLIFTIILVYYYKISGALYSLVLSQSIVFFFTLYHVIKRPWFKVNLFKNSFDIAIARKLGSYSLMAIISAITLPISQIFLRNMLGATLGIESAGYWQGIMRISDGYLLIITTALSTYYLPKLSTLKSDPEIRAEILNGYKIVMPVVLIGCLSIFLLRKFIISILFTPDFAQMENLFFWQLFGDFFKIAAWMLAFLMLAKSMTKVYIITEILFTFTYVTLGYILVSMLDLKGIVVSFGLNYFFYFIYMVFHFRNLLFYKSAANV</sequence>
<dbReference type="GO" id="GO:0005886">
    <property type="term" value="C:plasma membrane"/>
    <property type="evidence" value="ECO:0007669"/>
    <property type="project" value="UniProtKB-SubCell"/>
</dbReference>
<dbReference type="AlphaFoldDB" id="A0A9X3DBG8"/>
<feature type="transmembrane region" description="Helical" evidence="6">
    <location>
        <begin position="151"/>
        <end position="170"/>
    </location>
</feature>
<feature type="transmembrane region" description="Helical" evidence="6">
    <location>
        <begin position="257"/>
        <end position="278"/>
    </location>
</feature>
<keyword evidence="5 6" id="KW-0472">Membrane</keyword>
<feature type="transmembrane region" description="Helical" evidence="6">
    <location>
        <begin position="217"/>
        <end position="237"/>
    </location>
</feature>
<organism evidence="7 8">
    <name type="scientific">Pedobacter agri</name>
    <dbReference type="NCBI Taxonomy" id="454586"/>
    <lineage>
        <taxon>Bacteria</taxon>
        <taxon>Pseudomonadati</taxon>
        <taxon>Bacteroidota</taxon>
        <taxon>Sphingobacteriia</taxon>
        <taxon>Sphingobacteriales</taxon>
        <taxon>Sphingobacteriaceae</taxon>
        <taxon>Pedobacter</taxon>
    </lineage>
</organism>
<dbReference type="InterPro" id="IPR002797">
    <property type="entry name" value="Polysacc_synth"/>
</dbReference>
<evidence type="ECO:0000256" key="5">
    <source>
        <dbReference type="ARBA" id="ARBA00023136"/>
    </source>
</evidence>
<gene>
    <name evidence="7" type="ORF">OQZ29_04950</name>
</gene>
<feature type="transmembrane region" description="Helical" evidence="6">
    <location>
        <begin position="176"/>
        <end position="196"/>
    </location>
</feature>
<reference evidence="7" key="1">
    <citation type="submission" date="2022-11" db="EMBL/GenBank/DDBJ databases">
        <authorList>
            <person name="Graham C."/>
            <person name="Newman J.D."/>
        </authorList>
    </citation>
    <scope>NUCLEOTIDE SEQUENCE</scope>
    <source>
        <strain evidence="7">DSM 19486</strain>
    </source>
</reference>
<comment type="subcellular location">
    <subcellularLocation>
        <location evidence="1">Cell membrane</location>
        <topology evidence="1">Multi-pass membrane protein</topology>
    </subcellularLocation>
</comment>
<dbReference type="PANTHER" id="PTHR30250:SF30">
    <property type="entry name" value="LIPID III FLIPPASE"/>
    <property type="match status" value="1"/>
</dbReference>
<keyword evidence="2" id="KW-1003">Cell membrane</keyword>
<dbReference type="Proteomes" id="UP001142592">
    <property type="component" value="Unassembled WGS sequence"/>
</dbReference>
<feature type="transmembrane region" description="Helical" evidence="6">
    <location>
        <begin position="79"/>
        <end position="101"/>
    </location>
</feature>
<feature type="transmembrane region" description="Helical" evidence="6">
    <location>
        <begin position="362"/>
        <end position="381"/>
    </location>
</feature>
<keyword evidence="4 6" id="KW-1133">Transmembrane helix</keyword>
<evidence type="ECO:0000256" key="3">
    <source>
        <dbReference type="ARBA" id="ARBA00022692"/>
    </source>
</evidence>
<dbReference type="PANTHER" id="PTHR30250">
    <property type="entry name" value="PST FAMILY PREDICTED COLANIC ACID TRANSPORTER"/>
    <property type="match status" value="1"/>
</dbReference>
<accession>A0A9X3DBG8</accession>
<dbReference type="EMBL" id="JAPJUH010000002">
    <property type="protein sequence ID" value="MCX3264080.1"/>
    <property type="molecule type" value="Genomic_DNA"/>
</dbReference>
<dbReference type="Pfam" id="PF01943">
    <property type="entry name" value="Polysacc_synt"/>
    <property type="match status" value="1"/>
</dbReference>
<keyword evidence="3 6" id="KW-0812">Transmembrane</keyword>
<feature type="transmembrane region" description="Helical" evidence="6">
    <location>
        <begin position="387"/>
        <end position="407"/>
    </location>
</feature>
<dbReference type="GO" id="GO:0009246">
    <property type="term" value="P:enterobacterial common antigen biosynthetic process"/>
    <property type="evidence" value="ECO:0007669"/>
    <property type="project" value="InterPro"/>
</dbReference>